<evidence type="ECO:0000313" key="8">
    <source>
        <dbReference type="Proteomes" id="UP000255057"/>
    </source>
</evidence>
<reference evidence="5 10" key="6">
    <citation type="submission" date="2018-12" db="EMBL/GenBank/DDBJ databases">
        <title>Food and Water Safety Consortium.</title>
        <authorList>
            <person name="Tyson S."/>
            <person name="Peterson C.-L."/>
            <person name="Olson A."/>
            <person name="Tyler S."/>
            <person name="Cabral J."/>
            <person name="Lynch T."/>
            <person name="Knox N."/>
            <person name="Van Domselaar G."/>
            <person name="Graham M."/>
        </authorList>
    </citation>
    <scope>NUCLEOTIDE SEQUENCE [LARGE SCALE GENOMIC DNA]</scope>
    <source>
        <strain evidence="5 10">FWSEC0419</strain>
    </source>
</reference>
<dbReference type="EMBL" id="LDXE02000003">
    <property type="protein sequence ID" value="PBN73270.1"/>
    <property type="molecule type" value="Genomic_DNA"/>
</dbReference>
<accession>A0A0F3WGN1</accession>
<dbReference type="EMBL" id="AP018802">
    <property type="protein sequence ID" value="BBF54162.1"/>
    <property type="molecule type" value="Genomic_DNA"/>
</dbReference>
<dbReference type="EMBL" id="RROO01000017">
    <property type="protein sequence ID" value="TJF66667.1"/>
    <property type="molecule type" value="Genomic_DNA"/>
</dbReference>
<evidence type="ECO:0000313" key="6">
    <source>
        <dbReference type="Proteomes" id="UP000036331"/>
    </source>
</evidence>
<evidence type="ECO:0000313" key="9">
    <source>
        <dbReference type="Proteomes" id="UP000281900"/>
    </source>
</evidence>
<reference evidence="4 8" key="4">
    <citation type="submission" date="2018-06" db="EMBL/GenBank/DDBJ databases">
        <authorList>
            <consortium name="Pathogen Informatics"/>
            <person name="Doyle S."/>
        </authorList>
    </citation>
    <scope>NUCLEOTIDE SEQUENCE [LARGE SCALE GENOMIC DNA]</scope>
    <source>
        <strain evidence="4 8">NCTC8960</strain>
    </source>
</reference>
<dbReference type="EMBL" id="QFSS01000100">
    <property type="protein sequence ID" value="PZZ66508.1"/>
    <property type="molecule type" value="Genomic_DNA"/>
</dbReference>
<dbReference type="Proteomes" id="UP000305093">
    <property type="component" value="Unassembled WGS sequence"/>
</dbReference>
<dbReference type="Proteomes" id="UP000036331">
    <property type="component" value="Unassembled WGS sequence"/>
</dbReference>
<dbReference type="Proteomes" id="UP000281900">
    <property type="component" value="Chromosome"/>
</dbReference>
<protein>
    <submittedName>
        <fullName evidence="4">Protein</fullName>
    </submittedName>
</protein>
<evidence type="ECO:0000313" key="1">
    <source>
        <dbReference type="EMBL" id="BBF54162.1"/>
    </source>
</evidence>
<evidence type="ECO:0000313" key="4">
    <source>
        <dbReference type="EMBL" id="STN14246.1"/>
    </source>
</evidence>
<proteinExistence type="predicted"/>
<gene>
    <name evidence="1" type="primary">yehK</name>
    <name evidence="2" type="ORF">ABE91_016720</name>
    <name evidence="5" type="ORF">C9194_11425</name>
    <name evidence="3" type="ORF">DIV22_16480</name>
    <name evidence="1" type="ORF">E2863_02681</name>
    <name evidence="4" type="ORF">NCTC8960_04617</name>
</gene>
<dbReference type="EMBL" id="UGFO01000006">
    <property type="protein sequence ID" value="STN14246.1"/>
    <property type="molecule type" value="Genomic_DNA"/>
</dbReference>
<evidence type="ECO:0000313" key="2">
    <source>
        <dbReference type="EMBL" id="PBN73270.1"/>
    </source>
</evidence>
<dbReference type="Proteomes" id="UP000248865">
    <property type="component" value="Unassembled WGS sequence"/>
</dbReference>
<evidence type="ECO:0000313" key="10">
    <source>
        <dbReference type="Proteomes" id="UP000305093"/>
    </source>
</evidence>
<reference evidence="3 7" key="3">
    <citation type="submission" date="2018-05" db="EMBL/GenBank/DDBJ databases">
        <title>Genomic sequencing of EHEC O26 New European Clone.</title>
        <authorList>
            <person name="Karnisova L."/>
            <person name="Nunvar J."/>
            <person name="Marejkova M."/>
            <person name="Mellmann A."/>
            <person name="Drevinek P."/>
            <person name="Blahova K."/>
            <person name="Bielaszewska M."/>
        </authorList>
    </citation>
    <scope>NUCLEOTIDE SEQUENCE [LARGE SCALE GENOMIC DNA]</scope>
    <source>
        <strain evidence="3 7">14-391</strain>
    </source>
</reference>
<dbReference type="OMA" id="VIFNCEL"/>
<reference evidence="1 9" key="5">
    <citation type="submission" date="2018-07" db="EMBL/GenBank/DDBJ databases">
        <title>Genomic analysis of colistin resistant EHEC isolated from cattle in Japan.</title>
        <authorList>
            <person name="Kusumoto M."/>
            <person name="Misumi W."/>
            <person name="Ogura Y."/>
            <person name="Hayashi T."/>
            <person name="Akiba M."/>
        </authorList>
    </citation>
    <scope>NUCLEOTIDE SEQUENCE [LARGE SCALE GENOMIC DNA]</scope>
    <source>
        <strain evidence="1 9">E2863</strain>
    </source>
</reference>
<organism evidence="3 7">
    <name type="scientific">Escherichia coli</name>
    <dbReference type="NCBI Taxonomy" id="562"/>
    <lineage>
        <taxon>Bacteria</taxon>
        <taxon>Pseudomonadati</taxon>
        <taxon>Pseudomonadota</taxon>
        <taxon>Gammaproteobacteria</taxon>
        <taxon>Enterobacterales</taxon>
        <taxon>Enterobacteriaceae</taxon>
        <taxon>Escherichia</taxon>
    </lineage>
</organism>
<dbReference type="RefSeq" id="WP_000636917.1">
    <property type="nucleotide sequence ID" value="NZ_AP018796.1"/>
</dbReference>
<sequence>MIVQKELVAIYDYEIPVPENPFSFRLEIHKCSELFTGSVYRLERFRLRPTFHQRDREDTDPLINDALIYIRDECIDERKLRGESPETVIAIFNRELQNIFNQEIE</sequence>
<dbReference type="AlphaFoldDB" id="A0A0F3WGN1"/>
<evidence type="ECO:0000313" key="3">
    <source>
        <dbReference type="EMBL" id="PZZ66508.1"/>
    </source>
</evidence>
<dbReference type="Proteomes" id="UP000255057">
    <property type="component" value="Unassembled WGS sequence"/>
</dbReference>
<evidence type="ECO:0000313" key="7">
    <source>
        <dbReference type="Proteomes" id="UP000248865"/>
    </source>
</evidence>
<evidence type="ECO:0000313" key="5">
    <source>
        <dbReference type="EMBL" id="TJF66667.1"/>
    </source>
</evidence>
<name>A0A0F3WGN1_ECOLX</name>
<reference evidence="2 6" key="1">
    <citation type="journal article" date="2015" name="Genome Announc.">
        <title>Draft Genome Sequences of Human-Pathogenic Escherichia coli O26:H11 Strains Carrying the stx2 Gene Only and Circulating in France.</title>
        <authorList>
            <person name="Delannoy S."/>
            <person name="Mariani-Kurkdjian P."/>
            <person name="Bonacorsi S."/>
            <person name="Liguori S."/>
            <person name="Ison S.A."/>
            <person name="Fach P."/>
        </authorList>
    </citation>
    <scope>NUCLEOTIDE SEQUENCE [LARGE SCALE GENOMIC DNA]</scope>
    <source>
        <strain evidence="2 6">34870</strain>
    </source>
</reference>
<reference evidence="2" key="2">
    <citation type="submission" date="2017-03" db="EMBL/GenBank/DDBJ databases">
        <title>The mobilome is the main driver of stx2-positive O26:H11 Escherichia coli strains evolution.</title>
        <authorList>
            <person name="Delannoy S."/>
            <person name="Mariani-Kurkdjian P."/>
            <person name="Webb H.E."/>
            <person name="Bonacorsi S."/>
            <person name="Fach P."/>
        </authorList>
    </citation>
    <scope>NUCLEOTIDE SEQUENCE</scope>
    <source>
        <strain evidence="2">34870</strain>
    </source>
</reference>